<name>D2QZE1_PIRSD</name>
<dbReference type="HOGENOM" id="CLU_513571_0_0_0"/>
<dbReference type="PANTHER" id="PTHR34512">
    <property type="entry name" value="CELL SURFACE PROTEIN"/>
    <property type="match status" value="1"/>
</dbReference>
<evidence type="ECO:0000313" key="4">
    <source>
        <dbReference type="EMBL" id="ADB14699.1"/>
    </source>
</evidence>
<sequence precursor="true">MGNYSAMINSWRLRPVVFSAIAWALVSGAIAPAAAVAQTGSALLPSSTTRRHGLETMWFTQIDLDAAQGRLAGLRQHVSTSKSETIFEIVDDGQVYLFSERDRNAFGEMVGVDGAQKKADEQLAKIVARLESEKSTAAPPVVTKHILPEITFYATGERGVVHAIDGHTGKTRWSTTVGLSHYPTTAPSANNDVVAVINGSTLYILRSDSGEIVWQKRVGGAPGCAPALSAEMVFVPMINGAVEQYNIKEPNRPVQVHRSFGHTFVQPVVSNEVVAWPTDKGNLYVGNANAAGMRFRMEAKDAISSAPAFLKPGKIFAASLDGYLYCVDEKRGGVLWRFTTGEPISHSPVAFGDTVYVVTDNGHMYAVSANDPVEKWVATGIESYLAGNEKRLYAVDQSGNLVILDTNSGSRIGTISSLGLDLRFLNIATDRIIVGTTSGVLQCLRETDRRWPNLYVDADPPKKKASDAPGQQTKPMDPGAEPAPAVDPFGDGGADPFGAPAPKPMPMPAEPDPFGDGGADPFGAPAPKPMPMPMPAEADPFG</sequence>
<keyword evidence="2" id="KW-0732">Signal</keyword>
<protein>
    <submittedName>
        <fullName evidence="4">Pyrrolo-quinoline quinone</fullName>
    </submittedName>
</protein>
<feature type="domain" description="Pyrrolo-quinoline quinone repeat" evidence="3">
    <location>
        <begin position="158"/>
        <end position="282"/>
    </location>
</feature>
<dbReference type="SMART" id="SM00564">
    <property type="entry name" value="PQQ"/>
    <property type="match status" value="3"/>
</dbReference>
<feature type="compositionally biased region" description="Pro residues" evidence="1">
    <location>
        <begin position="499"/>
        <end position="511"/>
    </location>
</feature>
<organism evidence="4 5">
    <name type="scientific">Pirellula staleyi (strain ATCC 27377 / DSM 6068 / ICPB 4128)</name>
    <name type="common">Pirella staleyi</name>
    <dbReference type="NCBI Taxonomy" id="530564"/>
    <lineage>
        <taxon>Bacteria</taxon>
        <taxon>Pseudomonadati</taxon>
        <taxon>Planctomycetota</taxon>
        <taxon>Planctomycetia</taxon>
        <taxon>Pirellulales</taxon>
        <taxon>Pirellulaceae</taxon>
        <taxon>Pirellula</taxon>
    </lineage>
</organism>
<proteinExistence type="predicted"/>
<dbReference type="InterPro" id="IPR018391">
    <property type="entry name" value="PQQ_b-propeller_rpt"/>
</dbReference>
<dbReference type="InterPro" id="IPR015943">
    <property type="entry name" value="WD40/YVTN_repeat-like_dom_sf"/>
</dbReference>
<dbReference type="SUPFAM" id="SSF50998">
    <property type="entry name" value="Quinoprotein alcohol dehydrogenase-like"/>
    <property type="match status" value="2"/>
</dbReference>
<dbReference type="Pfam" id="PF13360">
    <property type="entry name" value="PQQ_2"/>
    <property type="match status" value="2"/>
</dbReference>
<accession>D2QZE1</accession>
<evidence type="ECO:0000259" key="3">
    <source>
        <dbReference type="Pfam" id="PF13360"/>
    </source>
</evidence>
<feature type="region of interest" description="Disordered" evidence="1">
    <location>
        <begin position="454"/>
        <end position="542"/>
    </location>
</feature>
<dbReference type="InterPro" id="IPR011047">
    <property type="entry name" value="Quinoprotein_ADH-like_sf"/>
</dbReference>
<dbReference type="STRING" id="530564.Psta_0002"/>
<evidence type="ECO:0000256" key="1">
    <source>
        <dbReference type="SAM" id="MobiDB-lite"/>
    </source>
</evidence>
<keyword evidence="5" id="KW-1185">Reference proteome</keyword>
<dbReference type="Proteomes" id="UP000001887">
    <property type="component" value="Chromosome"/>
</dbReference>
<dbReference type="EMBL" id="CP001848">
    <property type="protein sequence ID" value="ADB14699.1"/>
    <property type="molecule type" value="Genomic_DNA"/>
</dbReference>
<dbReference type="InterPro" id="IPR002372">
    <property type="entry name" value="PQQ_rpt_dom"/>
</dbReference>
<evidence type="ECO:0000313" key="5">
    <source>
        <dbReference type="Proteomes" id="UP000001887"/>
    </source>
</evidence>
<dbReference type="eggNOG" id="COG1520">
    <property type="taxonomic scope" value="Bacteria"/>
</dbReference>
<feature type="chain" id="PRO_5003034457" evidence="2">
    <location>
        <begin position="38"/>
        <end position="542"/>
    </location>
</feature>
<dbReference type="KEGG" id="psl:Psta_0002"/>
<evidence type="ECO:0000256" key="2">
    <source>
        <dbReference type="SAM" id="SignalP"/>
    </source>
</evidence>
<feature type="signal peptide" evidence="2">
    <location>
        <begin position="1"/>
        <end position="37"/>
    </location>
</feature>
<feature type="domain" description="Pyrrolo-quinoline quinone repeat" evidence="3">
    <location>
        <begin position="298"/>
        <end position="413"/>
    </location>
</feature>
<dbReference type="AlphaFoldDB" id="D2QZE1"/>
<feature type="compositionally biased region" description="Pro residues" evidence="1">
    <location>
        <begin position="524"/>
        <end position="534"/>
    </location>
</feature>
<reference evidence="4 5" key="1">
    <citation type="journal article" date="2009" name="Stand. Genomic Sci.">
        <title>Complete genome sequence of Pirellula staleyi type strain (ATCC 27377).</title>
        <authorList>
            <person name="Clum A."/>
            <person name="Tindall B.J."/>
            <person name="Sikorski J."/>
            <person name="Ivanova N."/>
            <person name="Mavrommatis K."/>
            <person name="Lucas S."/>
            <person name="Glavina del Rio T."/>
            <person name="Nolan M."/>
            <person name="Chen F."/>
            <person name="Tice H."/>
            <person name="Pitluck S."/>
            <person name="Cheng J.F."/>
            <person name="Chertkov O."/>
            <person name="Brettin T."/>
            <person name="Han C."/>
            <person name="Detter J.C."/>
            <person name="Kuske C."/>
            <person name="Bruce D."/>
            <person name="Goodwin L."/>
            <person name="Ovchinikova G."/>
            <person name="Pati A."/>
            <person name="Mikhailova N."/>
            <person name="Chen A."/>
            <person name="Palaniappan K."/>
            <person name="Land M."/>
            <person name="Hauser L."/>
            <person name="Chang Y.J."/>
            <person name="Jeffries C.D."/>
            <person name="Chain P."/>
            <person name="Rohde M."/>
            <person name="Goker M."/>
            <person name="Bristow J."/>
            <person name="Eisen J.A."/>
            <person name="Markowitz V."/>
            <person name="Hugenholtz P."/>
            <person name="Kyrpides N.C."/>
            <person name="Klenk H.P."/>
            <person name="Lapidus A."/>
        </authorList>
    </citation>
    <scope>NUCLEOTIDE SEQUENCE [LARGE SCALE GENOMIC DNA]</scope>
    <source>
        <strain evidence="5">ATCC 27377 / DSM 6068 / ICPB 4128</strain>
    </source>
</reference>
<dbReference type="PANTHER" id="PTHR34512:SF30">
    <property type="entry name" value="OUTER MEMBRANE PROTEIN ASSEMBLY FACTOR BAMB"/>
    <property type="match status" value="1"/>
</dbReference>
<gene>
    <name evidence="4" type="ordered locus">Psta_0002</name>
</gene>
<dbReference type="Gene3D" id="2.130.10.10">
    <property type="entry name" value="YVTN repeat-like/Quinoprotein amine dehydrogenase"/>
    <property type="match status" value="2"/>
</dbReference>